<evidence type="ECO:0000313" key="2">
    <source>
        <dbReference type="EMBL" id="BDG70923.1"/>
    </source>
</evidence>
<evidence type="ECO:0000313" key="3">
    <source>
        <dbReference type="Proteomes" id="UP000831327"/>
    </source>
</evidence>
<gene>
    <name evidence="2" type="ORF">Rmf_08520</name>
</gene>
<organism evidence="2 3">
    <name type="scientific">Roseomonas fluvialis</name>
    <dbReference type="NCBI Taxonomy" id="1750527"/>
    <lineage>
        <taxon>Bacteria</taxon>
        <taxon>Pseudomonadati</taxon>
        <taxon>Pseudomonadota</taxon>
        <taxon>Alphaproteobacteria</taxon>
        <taxon>Acetobacterales</taxon>
        <taxon>Roseomonadaceae</taxon>
        <taxon>Roseomonas</taxon>
    </lineage>
</organism>
<feature type="transmembrane region" description="Helical" evidence="1">
    <location>
        <begin position="29"/>
        <end position="47"/>
    </location>
</feature>
<dbReference type="Proteomes" id="UP000831327">
    <property type="component" value="Chromosome"/>
</dbReference>
<evidence type="ECO:0000256" key="1">
    <source>
        <dbReference type="SAM" id="Phobius"/>
    </source>
</evidence>
<dbReference type="EMBL" id="AP025637">
    <property type="protein sequence ID" value="BDG70923.1"/>
    <property type="molecule type" value="Genomic_DNA"/>
</dbReference>
<sequence>MNLRAVITDLITTVSETTASLTAGEMCRGASIVIGFVVALAAMRWWLQWARWWRGDDLDDVAQWTRRDRRPPWAGRADRDQ</sequence>
<reference evidence="2 3" key="1">
    <citation type="journal article" date="2016" name="Microbes Environ.">
        <title>Phylogenetically diverse aerobic anoxygenic phototrophic bacteria isolated from epilithic biofilms in Tama river, Japan.</title>
        <authorList>
            <person name="Hirose S."/>
            <person name="Matsuura K."/>
            <person name="Haruta S."/>
        </authorList>
    </citation>
    <scope>NUCLEOTIDE SEQUENCE [LARGE SCALE GENOMIC DNA]</scope>
    <source>
        <strain evidence="2 3">S08</strain>
    </source>
</reference>
<proteinExistence type="predicted"/>
<keyword evidence="3" id="KW-1185">Reference proteome</keyword>
<accession>A0ABM7XZJ8</accession>
<keyword evidence="1" id="KW-1133">Transmembrane helix</keyword>
<protein>
    <submittedName>
        <fullName evidence="2">Uncharacterized protein</fullName>
    </submittedName>
</protein>
<keyword evidence="1" id="KW-0812">Transmembrane</keyword>
<keyword evidence="1" id="KW-0472">Membrane</keyword>
<name>A0ABM7XZJ8_9PROT</name>